<feature type="compositionally biased region" description="Polar residues" evidence="1">
    <location>
        <begin position="152"/>
        <end position="166"/>
    </location>
</feature>
<evidence type="ECO:0000313" key="2">
    <source>
        <dbReference type="EMBL" id="WAJ70324.1"/>
    </source>
</evidence>
<keyword evidence="3" id="KW-1185">Reference proteome</keyword>
<dbReference type="EMBL" id="CP109965">
    <property type="protein sequence ID" value="WAJ70324.1"/>
    <property type="molecule type" value="Genomic_DNA"/>
</dbReference>
<dbReference type="PANTHER" id="PTHR32305:SF15">
    <property type="entry name" value="PROTEIN RHSA-RELATED"/>
    <property type="match status" value="1"/>
</dbReference>
<accession>A0ABY7APU2</accession>
<reference evidence="2" key="1">
    <citation type="submission" date="2022-10" db="EMBL/GenBank/DDBJ databases">
        <title>Catenovulum adriacola sp. nov. isolated in the Harbour of Susak.</title>
        <authorList>
            <person name="Schoch T."/>
            <person name="Reich S.J."/>
            <person name="Stoeferle S."/>
            <person name="Flaiz M."/>
            <person name="Kazda M."/>
            <person name="Riedel C.U."/>
            <person name="Duerre P."/>
        </authorList>
    </citation>
    <scope>NUCLEOTIDE SEQUENCE</scope>
    <source>
        <strain evidence="2">TS8</strain>
    </source>
</reference>
<dbReference type="Proteomes" id="UP001163726">
    <property type="component" value="Chromosome"/>
</dbReference>
<proteinExistence type="predicted"/>
<dbReference type="RefSeq" id="WP_268074626.1">
    <property type="nucleotide sequence ID" value="NZ_CP109965.1"/>
</dbReference>
<evidence type="ECO:0000256" key="1">
    <source>
        <dbReference type="SAM" id="MobiDB-lite"/>
    </source>
</evidence>
<feature type="region of interest" description="Disordered" evidence="1">
    <location>
        <begin position="152"/>
        <end position="174"/>
    </location>
</feature>
<evidence type="ECO:0000313" key="3">
    <source>
        <dbReference type="Proteomes" id="UP001163726"/>
    </source>
</evidence>
<gene>
    <name evidence="2" type="ORF">OLW01_00470</name>
</gene>
<organism evidence="2 3">
    <name type="scientific">Catenovulum adriaticum</name>
    <dbReference type="NCBI Taxonomy" id="2984846"/>
    <lineage>
        <taxon>Bacteria</taxon>
        <taxon>Pseudomonadati</taxon>
        <taxon>Pseudomonadota</taxon>
        <taxon>Gammaproteobacteria</taxon>
        <taxon>Alteromonadales</taxon>
        <taxon>Alteromonadaceae</taxon>
        <taxon>Catenovulum</taxon>
    </lineage>
</organism>
<dbReference type="InterPro" id="IPR022385">
    <property type="entry name" value="Rhs_assc_core"/>
</dbReference>
<sequence>MFKPNMSNGSVAQVTATSKGYTGHEMLDDNGLIHMNGRVYDPNIGRFLSADILVQAPTNSQSYNRYTYVWNNPLSMVDPSGYEGESYCYDFGVTEEEAKSGKTPSEGTVCSEVDEPEEMEVIHITYRKPKKINYWWLIDKWARENDQLMSASSTERTLNQQDSNSRPPKPYSSAQWVKLPNGKHAWVDQKIAMEIGSRGGHNVALEQCSMFQDCMSKMNSVAFMMGQGLDKTPIKDIEVELPKYGKLSIPNPAAEVAVEVFISNFCSSLYASECGATGK</sequence>
<dbReference type="InterPro" id="IPR050708">
    <property type="entry name" value="T6SS_VgrG/RHS"/>
</dbReference>
<name>A0ABY7APU2_9ALTE</name>
<protein>
    <submittedName>
        <fullName evidence="2">RHS repeat-associated core domain-containing protein</fullName>
    </submittedName>
</protein>
<dbReference type="NCBIfam" id="TIGR03696">
    <property type="entry name" value="Rhs_assc_core"/>
    <property type="match status" value="1"/>
</dbReference>
<dbReference type="Gene3D" id="2.180.10.10">
    <property type="entry name" value="RHS repeat-associated core"/>
    <property type="match status" value="1"/>
</dbReference>
<dbReference type="PANTHER" id="PTHR32305">
    <property type="match status" value="1"/>
</dbReference>